<protein>
    <submittedName>
        <fullName evidence="1">Uncharacterized protein</fullName>
    </submittedName>
</protein>
<dbReference type="KEGG" id="cbar:PATL70BA_1369"/>
<sequence length="56" mass="6090">MPRAIFVPKITAIKFHIATFVERAEMDIRSHALCVGPFLLPFSGGVSNESSKNGSN</sequence>
<evidence type="ECO:0000313" key="2">
    <source>
        <dbReference type="Proteomes" id="UP000279029"/>
    </source>
</evidence>
<gene>
    <name evidence="1" type="ORF">PATL70BA_1369</name>
</gene>
<reference evidence="1 2" key="1">
    <citation type="submission" date="2018-09" db="EMBL/GenBank/DDBJ databases">
        <authorList>
            <person name="Postec A."/>
        </authorList>
    </citation>
    <scope>NUCLEOTIDE SEQUENCE [LARGE SCALE GENOMIC DNA]</scope>
    <source>
        <strain evidence="1">70B-A</strain>
    </source>
</reference>
<accession>A0A3P7RX71</accession>
<dbReference type="EMBL" id="LR130778">
    <property type="protein sequence ID" value="VDN47252.1"/>
    <property type="molecule type" value="Genomic_DNA"/>
</dbReference>
<dbReference type="Proteomes" id="UP000279029">
    <property type="component" value="Chromosome"/>
</dbReference>
<organism evidence="1 2">
    <name type="scientific">Petrocella atlantisensis</name>
    <dbReference type="NCBI Taxonomy" id="2173034"/>
    <lineage>
        <taxon>Bacteria</taxon>
        <taxon>Bacillati</taxon>
        <taxon>Bacillota</taxon>
        <taxon>Clostridia</taxon>
        <taxon>Lachnospirales</taxon>
        <taxon>Vallitaleaceae</taxon>
        <taxon>Petrocella</taxon>
    </lineage>
</organism>
<name>A0A3P7RX71_9FIRM</name>
<evidence type="ECO:0000313" key="1">
    <source>
        <dbReference type="EMBL" id="VDN47252.1"/>
    </source>
</evidence>
<proteinExistence type="predicted"/>
<keyword evidence="2" id="KW-1185">Reference proteome</keyword>
<dbReference type="AlphaFoldDB" id="A0A3P7RX71"/>